<dbReference type="GO" id="GO:0005506">
    <property type="term" value="F:iron ion binding"/>
    <property type="evidence" value="ECO:0007669"/>
    <property type="project" value="InterPro"/>
</dbReference>
<evidence type="ECO:0000259" key="9">
    <source>
        <dbReference type="Pfam" id="PF04116"/>
    </source>
</evidence>
<proteinExistence type="predicted"/>
<protein>
    <submittedName>
        <fullName evidence="10">Fatty acid hydroxylase-like protein</fullName>
    </submittedName>
</protein>
<evidence type="ECO:0000256" key="5">
    <source>
        <dbReference type="ARBA" id="ARBA00023098"/>
    </source>
</evidence>
<feature type="domain" description="Fatty acid hydroxylase" evidence="9">
    <location>
        <begin position="133"/>
        <end position="264"/>
    </location>
</feature>
<sequence length="327" mass="35735">MNIRPYVGRQASKTSRETAAEAAPPRPFLCYVTYPMLLLAMVLTGAAALHNGWDFGLVNFGFLVGTIAVLALLERLIPYEVDWHPSRSEWAWYGVYLVLTMLGAGLAQLPVAAIVGAVAVPESSLPIWLEIPFALLLGSLVSYWVHRISHNHPWLWRLHGVHHVPDKVNVANNGVNHVVDIALTQGLVQLGLALVGFSHPAVFLVGLFIVAQGYFVHANIDVRIGWLNHVVASPEQHRLHHSIDLDEAGHFSSDVSVWDRVFGSFTWYPGRVPVAVGLHDPDSFPKTSSLIATLLHPWRKQRESAAEGSAADAATASAESPKKTDSA</sequence>
<gene>
    <name evidence="10" type="ORF">UA74_18005</name>
</gene>
<dbReference type="AlphaFoldDB" id="A0AAC9LG43"/>
<dbReference type="GO" id="GO:0016020">
    <property type="term" value="C:membrane"/>
    <property type="evidence" value="ECO:0007669"/>
    <property type="project" value="GOC"/>
</dbReference>
<feature type="region of interest" description="Disordered" evidence="7">
    <location>
        <begin position="302"/>
        <end position="327"/>
    </location>
</feature>
<feature type="transmembrane region" description="Helical" evidence="8">
    <location>
        <begin position="94"/>
        <end position="119"/>
    </location>
</feature>
<feature type="transmembrane region" description="Helical" evidence="8">
    <location>
        <begin position="28"/>
        <end position="49"/>
    </location>
</feature>
<dbReference type="GO" id="GO:0006643">
    <property type="term" value="P:membrane lipid metabolic process"/>
    <property type="evidence" value="ECO:0007669"/>
    <property type="project" value="TreeGrafter"/>
</dbReference>
<keyword evidence="4" id="KW-0560">Oxidoreductase</keyword>
<evidence type="ECO:0000256" key="7">
    <source>
        <dbReference type="SAM" id="MobiDB-lite"/>
    </source>
</evidence>
<feature type="transmembrane region" description="Helical" evidence="8">
    <location>
        <begin position="125"/>
        <end position="145"/>
    </location>
</feature>
<evidence type="ECO:0000256" key="3">
    <source>
        <dbReference type="ARBA" id="ARBA00022989"/>
    </source>
</evidence>
<name>A0AAC9LG43_9PSEU</name>
<evidence type="ECO:0000256" key="1">
    <source>
        <dbReference type="ARBA" id="ARBA00004127"/>
    </source>
</evidence>
<evidence type="ECO:0000256" key="2">
    <source>
        <dbReference type="ARBA" id="ARBA00022692"/>
    </source>
</evidence>
<dbReference type="PANTHER" id="PTHR21624">
    <property type="entry name" value="STEROL DESATURASE-RELATED PROTEIN"/>
    <property type="match status" value="1"/>
</dbReference>
<comment type="subcellular location">
    <subcellularLocation>
        <location evidence="1">Endomembrane system</location>
        <topology evidence="1">Multi-pass membrane protein</topology>
    </subcellularLocation>
</comment>
<dbReference type="Proteomes" id="UP000185511">
    <property type="component" value="Chromosome"/>
</dbReference>
<dbReference type="GO" id="GO:0050479">
    <property type="term" value="F:glyceryl-ether monooxygenase activity"/>
    <property type="evidence" value="ECO:0007669"/>
    <property type="project" value="TreeGrafter"/>
</dbReference>
<dbReference type="Pfam" id="PF04116">
    <property type="entry name" value="FA_hydroxylase"/>
    <property type="match status" value="1"/>
</dbReference>
<keyword evidence="5" id="KW-0443">Lipid metabolism</keyword>
<evidence type="ECO:0000256" key="8">
    <source>
        <dbReference type="SAM" id="Phobius"/>
    </source>
</evidence>
<keyword evidence="3 8" id="KW-1133">Transmembrane helix</keyword>
<organism evidence="10 11">
    <name type="scientific">Actinoalloteichus fjordicus</name>
    <dbReference type="NCBI Taxonomy" id="1612552"/>
    <lineage>
        <taxon>Bacteria</taxon>
        <taxon>Bacillati</taxon>
        <taxon>Actinomycetota</taxon>
        <taxon>Actinomycetes</taxon>
        <taxon>Pseudonocardiales</taxon>
        <taxon>Pseudonocardiaceae</taxon>
        <taxon>Actinoalloteichus</taxon>
    </lineage>
</organism>
<evidence type="ECO:0000256" key="4">
    <source>
        <dbReference type="ARBA" id="ARBA00023002"/>
    </source>
</evidence>
<evidence type="ECO:0000313" key="10">
    <source>
        <dbReference type="EMBL" id="APU15629.1"/>
    </source>
</evidence>
<accession>A0AAC9LG43</accession>
<keyword evidence="2 8" id="KW-0812">Transmembrane</keyword>
<feature type="compositionally biased region" description="Low complexity" evidence="7">
    <location>
        <begin position="306"/>
        <end position="319"/>
    </location>
</feature>
<evidence type="ECO:0000313" key="11">
    <source>
        <dbReference type="Proteomes" id="UP000185511"/>
    </source>
</evidence>
<dbReference type="GO" id="GO:0008610">
    <property type="term" value="P:lipid biosynthetic process"/>
    <property type="evidence" value="ECO:0007669"/>
    <property type="project" value="InterPro"/>
</dbReference>
<dbReference type="PANTHER" id="PTHR21624:SF1">
    <property type="entry name" value="ALKYLGLYCEROL MONOOXYGENASE"/>
    <property type="match status" value="1"/>
</dbReference>
<dbReference type="InterPro" id="IPR006694">
    <property type="entry name" value="Fatty_acid_hydroxylase"/>
</dbReference>
<feature type="transmembrane region" description="Helical" evidence="8">
    <location>
        <begin position="190"/>
        <end position="215"/>
    </location>
</feature>
<evidence type="ECO:0000256" key="6">
    <source>
        <dbReference type="ARBA" id="ARBA00023136"/>
    </source>
</evidence>
<dbReference type="KEGG" id="acad:UA74_18005"/>
<dbReference type="GO" id="GO:0012505">
    <property type="term" value="C:endomembrane system"/>
    <property type="evidence" value="ECO:0007669"/>
    <property type="project" value="UniProtKB-SubCell"/>
</dbReference>
<dbReference type="InterPro" id="IPR051689">
    <property type="entry name" value="Sterol_desaturase/TMEM195"/>
</dbReference>
<feature type="transmembrane region" description="Helical" evidence="8">
    <location>
        <begin position="55"/>
        <end position="73"/>
    </location>
</feature>
<keyword evidence="11" id="KW-1185">Reference proteome</keyword>
<reference evidence="11" key="1">
    <citation type="submission" date="2016-06" db="EMBL/GenBank/DDBJ databases">
        <title>Complete genome sequence of Actinoalloteichus fjordicus DSM 46855 (=ADI127-17), type strain of the new species Actinoalloteichus fjordicus.</title>
        <authorList>
            <person name="Ruckert C."/>
            <person name="Nouioui I."/>
            <person name="Willmese J."/>
            <person name="van Wezel G."/>
            <person name="Klenk H.-P."/>
            <person name="Kalinowski J."/>
            <person name="Zotchev S.B."/>
        </authorList>
    </citation>
    <scope>NUCLEOTIDE SEQUENCE [LARGE SCALE GENOMIC DNA]</scope>
    <source>
        <strain evidence="11">ADI127-7</strain>
    </source>
</reference>
<keyword evidence="6 8" id="KW-0472">Membrane</keyword>
<dbReference type="EMBL" id="CP016076">
    <property type="protein sequence ID" value="APU15629.1"/>
    <property type="molecule type" value="Genomic_DNA"/>
</dbReference>